<evidence type="ECO:0000259" key="13">
    <source>
        <dbReference type="Pfam" id="PF21185"/>
    </source>
</evidence>
<dbReference type="InterPro" id="IPR050534">
    <property type="entry name" value="Coronavir_polyprotein_1ab"/>
</dbReference>
<dbReference type="GO" id="GO:0009338">
    <property type="term" value="C:exodeoxyribonuclease V complex"/>
    <property type="evidence" value="ECO:0007669"/>
    <property type="project" value="InterPro"/>
</dbReference>
<comment type="catalytic activity">
    <reaction evidence="11">
        <text>ATP + H2O = ADP + phosphate + H(+)</text>
        <dbReference type="Rhea" id="RHEA:13065"/>
        <dbReference type="ChEBI" id="CHEBI:15377"/>
        <dbReference type="ChEBI" id="CHEBI:15378"/>
        <dbReference type="ChEBI" id="CHEBI:30616"/>
        <dbReference type="ChEBI" id="CHEBI:43474"/>
        <dbReference type="ChEBI" id="CHEBI:456216"/>
        <dbReference type="EC" id="5.6.2.3"/>
    </reaction>
</comment>
<dbReference type="Gene3D" id="3.40.50.300">
    <property type="entry name" value="P-loop containing nucleotide triphosphate hydrolases"/>
    <property type="match status" value="3"/>
</dbReference>
<keyword evidence="1 11" id="KW-0540">Nuclease</keyword>
<dbReference type="STRING" id="159291.SAMN05920897_102235"/>
<proteinExistence type="inferred from homology"/>
<evidence type="ECO:0000313" key="15">
    <source>
        <dbReference type="Proteomes" id="UP000186400"/>
    </source>
</evidence>
<dbReference type="EC" id="5.6.2.3" evidence="11"/>
<keyword evidence="10 11" id="KW-0413">Isomerase</keyword>
<accession>A0A1N6PCD4</accession>
<keyword evidence="15" id="KW-1185">Reference proteome</keyword>
<evidence type="ECO:0000256" key="3">
    <source>
        <dbReference type="ARBA" id="ARBA00022763"/>
    </source>
</evidence>
<reference evidence="14 15" key="1">
    <citation type="submission" date="2017-01" db="EMBL/GenBank/DDBJ databases">
        <authorList>
            <person name="Mah S.A."/>
            <person name="Swanson W.J."/>
            <person name="Moy G.W."/>
            <person name="Vacquier V.D."/>
        </authorList>
    </citation>
    <scope>NUCLEOTIDE SEQUENCE [LARGE SCALE GENOMIC DNA]</scope>
    <source>
        <strain evidence="14 15">ASpG1</strain>
    </source>
</reference>
<dbReference type="AlphaFoldDB" id="A0A1N6PCD4"/>
<dbReference type="GO" id="GO:0005524">
    <property type="term" value="F:ATP binding"/>
    <property type="evidence" value="ECO:0007669"/>
    <property type="project" value="UniProtKB-UniRule"/>
</dbReference>
<dbReference type="InterPro" id="IPR027417">
    <property type="entry name" value="P-loop_NTPase"/>
</dbReference>
<comment type="similarity">
    <text evidence="11">Belongs to the RecD family.</text>
</comment>
<dbReference type="InterPro" id="IPR049550">
    <property type="entry name" value="RecD_N"/>
</dbReference>
<keyword evidence="9 11" id="KW-0234">DNA repair</keyword>
<dbReference type="GO" id="GO:0043139">
    <property type="term" value="F:5'-3' DNA helicase activity"/>
    <property type="evidence" value="ECO:0007669"/>
    <property type="project" value="UniProtKB-UniRule"/>
</dbReference>
<dbReference type="GO" id="GO:0017116">
    <property type="term" value="F:single-stranded DNA helicase activity"/>
    <property type="evidence" value="ECO:0007669"/>
    <property type="project" value="TreeGrafter"/>
</dbReference>
<evidence type="ECO:0000313" key="14">
    <source>
        <dbReference type="EMBL" id="SIQ01973.1"/>
    </source>
</evidence>
<evidence type="ECO:0000256" key="6">
    <source>
        <dbReference type="ARBA" id="ARBA00022839"/>
    </source>
</evidence>
<dbReference type="CDD" id="cd18809">
    <property type="entry name" value="SF1_C_RecD"/>
    <property type="match status" value="1"/>
</dbReference>
<evidence type="ECO:0000256" key="4">
    <source>
        <dbReference type="ARBA" id="ARBA00022801"/>
    </source>
</evidence>
<keyword evidence="8 11" id="KW-0238">DNA-binding</keyword>
<evidence type="ECO:0000256" key="5">
    <source>
        <dbReference type="ARBA" id="ARBA00022806"/>
    </source>
</evidence>
<keyword evidence="5 11" id="KW-0347">Helicase</keyword>
<dbReference type="RefSeq" id="WP_076487763.1">
    <property type="nucleotide sequence ID" value="NZ_FTMS01000002.1"/>
</dbReference>
<dbReference type="Proteomes" id="UP000186400">
    <property type="component" value="Unassembled WGS sequence"/>
</dbReference>
<comment type="subunit">
    <text evidence="11">Heterotrimer of RecB, RecC and RecD. All subunits contribute to DNA-binding.</text>
</comment>
<dbReference type="Pfam" id="PF13538">
    <property type="entry name" value="UvrD_C_2"/>
    <property type="match status" value="1"/>
</dbReference>
<feature type="domain" description="UvrD-like helicase C-terminal" evidence="12">
    <location>
        <begin position="552"/>
        <end position="599"/>
    </location>
</feature>
<dbReference type="InterPro" id="IPR041851">
    <property type="entry name" value="RecD_N_sf"/>
</dbReference>
<dbReference type="PANTHER" id="PTHR43788:SF6">
    <property type="entry name" value="DNA HELICASE B"/>
    <property type="match status" value="1"/>
</dbReference>
<dbReference type="Pfam" id="PF13245">
    <property type="entry name" value="AAA_19"/>
    <property type="match status" value="1"/>
</dbReference>
<feature type="binding site" evidence="11">
    <location>
        <begin position="188"/>
        <end position="195"/>
    </location>
    <ligand>
        <name>ATP</name>
        <dbReference type="ChEBI" id="CHEBI:30616"/>
    </ligand>
</feature>
<comment type="function">
    <text evidence="11">A helicase/nuclease that prepares dsDNA breaks (DSB) for recombinational DNA repair. Binds to DSBs and unwinds DNA via a highly rapid and processive ATP-dependent bidirectional helicase activity. Unwinds dsDNA until it encounters a Chi (crossover hotspot instigator) sequence from the 3' direction. Cuts ssDNA a few nucleotides 3' to the Chi site. The properties and activities of the enzyme are changed at Chi. The Chi-altered holoenzyme produces a long 3'-ssDNA overhang and facilitates RecA-binding to the ssDNA for homologous DNA recombination and repair. Holoenzyme degrades any linearized DNA that is unable to undergo homologous recombination. In the holoenzyme this subunit has ssDNA-dependent ATPase and 5'-3' helicase activity. When added to pre-assembled RecBC greatly stimulates nuclease activity and augments holoenzyme processivity. Negatively regulates the RecA-loading ability of RecBCD.</text>
</comment>
<keyword evidence="4 11" id="KW-0378">Hydrolase</keyword>
<dbReference type="InterPro" id="IPR027785">
    <property type="entry name" value="UvrD-like_helicase_C"/>
</dbReference>
<dbReference type="NCBIfam" id="TIGR01447">
    <property type="entry name" value="recD"/>
    <property type="match status" value="1"/>
</dbReference>
<comment type="miscellaneous">
    <text evidence="11">In the RecBCD complex, RecB has a slow 3'-5' helicase, an exonuclease activity and loads RecA onto ssDNA, RecD has a fast 5'-3' helicase activity, while RecC stimulates the ATPase and processivity of the RecB helicase and contributes to recognition of the Chi site.</text>
</comment>
<keyword evidence="2 11" id="KW-0547">Nucleotide-binding</keyword>
<evidence type="ECO:0000256" key="9">
    <source>
        <dbReference type="ARBA" id="ARBA00023204"/>
    </source>
</evidence>
<dbReference type="PANTHER" id="PTHR43788">
    <property type="entry name" value="DNA2/NAM7 HELICASE FAMILY MEMBER"/>
    <property type="match status" value="1"/>
</dbReference>
<evidence type="ECO:0000256" key="10">
    <source>
        <dbReference type="ARBA" id="ARBA00023235"/>
    </source>
</evidence>
<organism evidence="14 15">
    <name type="scientific">Alkalispirochaeta americana</name>
    <dbReference type="NCBI Taxonomy" id="159291"/>
    <lineage>
        <taxon>Bacteria</taxon>
        <taxon>Pseudomonadati</taxon>
        <taxon>Spirochaetota</taxon>
        <taxon>Spirochaetia</taxon>
        <taxon>Spirochaetales</taxon>
        <taxon>Spirochaetaceae</taxon>
        <taxon>Alkalispirochaeta</taxon>
    </lineage>
</organism>
<evidence type="ECO:0000256" key="7">
    <source>
        <dbReference type="ARBA" id="ARBA00022840"/>
    </source>
</evidence>
<dbReference type="EMBL" id="FTMS01000002">
    <property type="protein sequence ID" value="SIQ01973.1"/>
    <property type="molecule type" value="Genomic_DNA"/>
</dbReference>
<evidence type="ECO:0000256" key="2">
    <source>
        <dbReference type="ARBA" id="ARBA00022741"/>
    </source>
</evidence>
<keyword evidence="6 11" id="KW-0269">Exonuclease</keyword>
<feature type="domain" description="RecBCD enzyme subunit RecD N-terminal" evidence="13">
    <location>
        <begin position="16"/>
        <end position="117"/>
    </location>
</feature>
<dbReference type="InterPro" id="IPR006344">
    <property type="entry name" value="RecD"/>
</dbReference>
<keyword evidence="7 11" id="KW-0067">ATP-binding</keyword>
<dbReference type="GO" id="GO:0008854">
    <property type="term" value="F:exodeoxyribonuclease V activity"/>
    <property type="evidence" value="ECO:0007669"/>
    <property type="project" value="InterPro"/>
</dbReference>
<sequence length="627" mass="69595">MRKNDLLHALDRWAAAGMIRDIDRSFVQFLRDEAPEADPLVLLGALLVSCSSGAGHSCLDLKEAAAAPEQALFSRDESSREEPIPLLLPGTIDLDEWVRALRESPLTDPESTSPLVFLESPSPRLALRRFYRQEQAILRGIAQRAEPLSLDPARIRPRLEGLFQEDDTHWPRIAAAVAARNRFSVITGGPGTGKTTTVLSVLALLHALEGPLRIRLAAPTGKAAVRLQESIHSRLEDLDEDVRETIPRNVTTLHRLLGMGRRGQPAYGPILPLPADLVVVDEASMVDVALMAALFEALRPETRLILLGDKDQLASVEAGSVLADLCSRAEDGYYTPETARWIQESTGVTLPEALQSTEGSPLDQQITMLRKSFRFSSTGGIGLYATSVRGGRLPQNHQEDQTVHRIVPRTNRDEEFRRICRTSGAYLLRMNESRPPQDAPLEAWERWALTVLEERGRFQILCALRQGPWGVEQINQRVREELVLEGLIPAEQTWYPGQPLMITRNDYRLQLMNGDIGLVLDLPGALRAAFPGDEPGTLRWVLPARLQETETAFAMTVHKSQGSEFDHTVLVLPDTPAEILTRELIYTGITRAKTFLSLVEPNPETLTLAVKRRVLRQGGLAALLHQS</sequence>
<evidence type="ECO:0000256" key="1">
    <source>
        <dbReference type="ARBA" id="ARBA00022722"/>
    </source>
</evidence>
<dbReference type="GO" id="GO:0000724">
    <property type="term" value="P:double-strand break repair via homologous recombination"/>
    <property type="evidence" value="ECO:0007669"/>
    <property type="project" value="UniProtKB-UniRule"/>
</dbReference>
<dbReference type="GO" id="GO:0003677">
    <property type="term" value="F:DNA binding"/>
    <property type="evidence" value="ECO:0007669"/>
    <property type="project" value="UniProtKB-UniRule"/>
</dbReference>
<evidence type="ECO:0000256" key="8">
    <source>
        <dbReference type="ARBA" id="ARBA00023125"/>
    </source>
</evidence>
<protein>
    <recommendedName>
        <fullName evidence="11">RecBCD enzyme subunit RecD</fullName>
        <ecNumber evidence="11">5.6.2.3</ecNumber>
    </recommendedName>
    <alternativeName>
        <fullName evidence="11">DNA 5'-3' helicase subunit RecD</fullName>
    </alternativeName>
    <alternativeName>
        <fullName evidence="11">Exonuclease V subunit RecD</fullName>
        <shortName evidence="11">ExoV subunit RecD</shortName>
    </alternativeName>
    <alternativeName>
        <fullName evidence="11">Helicase/nuclease RecBCD subunit RecD</fullName>
    </alternativeName>
</protein>
<dbReference type="SUPFAM" id="SSF52540">
    <property type="entry name" value="P-loop containing nucleoside triphosphate hydrolases"/>
    <property type="match status" value="2"/>
</dbReference>
<dbReference type="CDD" id="cd17933">
    <property type="entry name" value="DEXSc_RecD-like"/>
    <property type="match status" value="1"/>
</dbReference>
<dbReference type="Gene3D" id="1.10.10.1020">
    <property type="entry name" value="RecBCD complex, subunit RecD, N-terminal domain"/>
    <property type="match status" value="1"/>
</dbReference>
<gene>
    <name evidence="11" type="primary">recD</name>
    <name evidence="14" type="ORF">SAMN05920897_102235</name>
</gene>
<evidence type="ECO:0000256" key="11">
    <source>
        <dbReference type="HAMAP-Rule" id="MF_01487"/>
    </source>
</evidence>
<evidence type="ECO:0000259" key="12">
    <source>
        <dbReference type="Pfam" id="PF13538"/>
    </source>
</evidence>
<dbReference type="Pfam" id="PF21185">
    <property type="entry name" value="RecD_N"/>
    <property type="match status" value="1"/>
</dbReference>
<dbReference type="HAMAP" id="MF_01487">
    <property type="entry name" value="RecD"/>
    <property type="match status" value="1"/>
</dbReference>
<dbReference type="OrthoDB" id="9803432at2"/>
<name>A0A1N6PCD4_9SPIO</name>
<keyword evidence="3 11" id="KW-0227">DNA damage</keyword>